<gene>
    <name evidence="1" type="ORF">SAMN05216227_10502</name>
</gene>
<dbReference type="EMBL" id="FOCO01000050">
    <property type="protein sequence ID" value="SEO12647.1"/>
    <property type="molecule type" value="Genomic_DNA"/>
</dbReference>
<dbReference type="AlphaFoldDB" id="A0A1H8M5I7"/>
<name>A0A1H8M5I7_9RHOB</name>
<accession>A0A1H8M5I7</accession>
<dbReference type="Proteomes" id="UP000183002">
    <property type="component" value="Unassembled WGS sequence"/>
</dbReference>
<sequence length="229" mass="25012">MPTALPHFSSLLRSQHNYVRAMPALKFQQNLRQNPCPDPKRTHPGLVLRRVPSGTIQEDTFLRHHERQIMKRTLAFVLTIAAAPALAQELGGTFTGTLNGNAMTCQIWPTQSDFLRSGNTMMVSIMTNRCEGIEVQGQIALSFEQTGESIGSVEIRIFGQTDGPDLHSNTDTGATVELLSADEEADFLSLSGEMLAQVGPSQDRGSTIDLSAPQELEVRFSGAIGKLDF</sequence>
<organism evidence="1 2">
    <name type="scientific">Pseudorhodobacter antarcticus</name>
    <dbReference type="NCBI Taxonomy" id="1077947"/>
    <lineage>
        <taxon>Bacteria</taxon>
        <taxon>Pseudomonadati</taxon>
        <taxon>Pseudomonadota</taxon>
        <taxon>Alphaproteobacteria</taxon>
        <taxon>Rhodobacterales</taxon>
        <taxon>Paracoccaceae</taxon>
        <taxon>Pseudorhodobacter</taxon>
    </lineage>
</organism>
<proteinExistence type="predicted"/>
<reference evidence="1 2" key="1">
    <citation type="submission" date="2016-10" db="EMBL/GenBank/DDBJ databases">
        <authorList>
            <person name="de Groot N.N."/>
        </authorList>
    </citation>
    <scope>NUCLEOTIDE SEQUENCE [LARGE SCALE GENOMIC DNA]</scope>
    <source>
        <strain evidence="1 2">CGMCC 1.10836</strain>
    </source>
</reference>
<protein>
    <submittedName>
        <fullName evidence="1">Uncharacterized protein</fullName>
    </submittedName>
</protein>
<evidence type="ECO:0000313" key="2">
    <source>
        <dbReference type="Proteomes" id="UP000183002"/>
    </source>
</evidence>
<evidence type="ECO:0000313" key="1">
    <source>
        <dbReference type="EMBL" id="SEO12647.1"/>
    </source>
</evidence>
<keyword evidence="2" id="KW-1185">Reference proteome</keyword>